<keyword evidence="1" id="KW-0812">Transmembrane</keyword>
<dbReference type="AlphaFoldDB" id="A0A133VGW2"/>
<proteinExistence type="predicted"/>
<gene>
    <name evidence="2" type="ORF">AKJ51_04885</name>
</gene>
<keyword evidence="3" id="KW-1185">Reference proteome</keyword>
<evidence type="ECO:0000313" key="3">
    <source>
        <dbReference type="Proteomes" id="UP000070263"/>
    </source>
</evidence>
<feature type="transmembrane region" description="Helical" evidence="1">
    <location>
        <begin position="6"/>
        <end position="21"/>
    </location>
</feature>
<sequence>MNKIGYMLLGIILTLFGRWVYERVRLYFRRKKIIESSLAELTELQYKMAIGAYAIRAYFVEVPDDFMDWLLPILNEYDGPEARPKFVERMAKLRDLDEEQRQDVLSYNKNMEADNRVLNLKKYNLHFIEGTSGKMKICPIDFQRYLSQVIGHLEIYNQQVSSASNYYEKTFDSSINGENSKIIEDNLNEEYRNVQERAEIIANII</sequence>
<dbReference type="Proteomes" id="UP000070263">
    <property type="component" value="Unassembled WGS sequence"/>
</dbReference>
<evidence type="ECO:0000313" key="2">
    <source>
        <dbReference type="EMBL" id="KXB05676.1"/>
    </source>
</evidence>
<protein>
    <submittedName>
        <fullName evidence="2">Uncharacterized protein</fullName>
    </submittedName>
</protein>
<keyword evidence="1" id="KW-0472">Membrane</keyword>
<dbReference type="EMBL" id="LHYE01000085">
    <property type="protein sequence ID" value="KXB05676.1"/>
    <property type="molecule type" value="Genomic_DNA"/>
</dbReference>
<accession>A0A133VGW2</accession>
<reference evidence="2 3" key="1">
    <citation type="journal article" date="2016" name="Sci. Rep.">
        <title>Metabolic traits of an uncultured archaeal lineage -MSBL1- from brine pools of the Red Sea.</title>
        <authorList>
            <person name="Mwirichia R."/>
            <person name="Alam I."/>
            <person name="Rashid M."/>
            <person name="Vinu M."/>
            <person name="Ba-Alawi W."/>
            <person name="Anthony Kamau A."/>
            <person name="Kamanda Ngugi D."/>
            <person name="Goker M."/>
            <person name="Klenk H.P."/>
            <person name="Bajic V."/>
            <person name="Stingl U."/>
        </authorList>
    </citation>
    <scope>NUCLEOTIDE SEQUENCE [LARGE SCALE GENOMIC DNA]</scope>
    <source>
        <strain evidence="2">SCGC-AAA382A20</strain>
    </source>
</reference>
<keyword evidence="1" id="KW-1133">Transmembrane helix</keyword>
<organism evidence="2 3">
    <name type="scientific">candidate division MSBL1 archaeon SCGC-AAA382A20</name>
    <dbReference type="NCBI Taxonomy" id="1698280"/>
    <lineage>
        <taxon>Archaea</taxon>
        <taxon>Methanobacteriati</taxon>
        <taxon>Methanobacteriota</taxon>
        <taxon>candidate division MSBL1</taxon>
    </lineage>
</organism>
<name>A0A133VGW2_9EURY</name>
<comment type="caution">
    <text evidence="2">The sequence shown here is derived from an EMBL/GenBank/DDBJ whole genome shotgun (WGS) entry which is preliminary data.</text>
</comment>
<evidence type="ECO:0000256" key="1">
    <source>
        <dbReference type="SAM" id="Phobius"/>
    </source>
</evidence>